<evidence type="ECO:0000313" key="11">
    <source>
        <dbReference type="Proteomes" id="UP000033140"/>
    </source>
</evidence>
<comment type="similarity">
    <text evidence="8">Belongs to the FIT family. Fungal FIT2B/SCS3 subfamily.</text>
</comment>
<keyword evidence="2 8" id="KW-0812">Transmembrane</keyword>
<dbReference type="InterPro" id="IPR046400">
    <property type="entry name" value="SCS3"/>
</dbReference>
<evidence type="ECO:0000256" key="5">
    <source>
        <dbReference type="ARBA" id="ARBA00022989"/>
    </source>
</evidence>
<comment type="function">
    <text evidence="8">Fatty acyl-coenzyme A (CoA) diphosphatase that hydrolyzes fatty acyl-CoA to yield acyl-4'-phosphopantetheine and adenosine 3',5'-bisphosphate. Preferentially hydrolyzes unsaturated long-chain acyl-CoA substrates in the endoplasmic reticulum (ER) lumen. This catalytic activity is required for maintaining ER structure and for lipid droplets (LDs) biogenesis, which are lipid storage organelles involved in maintaining lipid and energy homeostasis. May directly bind to diacylglycerol (DAGs) and triacylglycerol, which is also important for LD biogenesis. May support directional budding of nacent LDs from the ER into the cytosol by reducing DAG levels at sites of LD formation. May play a role in the regulation of cell morphology and cytoskeletal organization. Involved in phospholipid biosynthesis.</text>
</comment>
<evidence type="ECO:0000256" key="4">
    <source>
        <dbReference type="ARBA" id="ARBA00022824"/>
    </source>
</evidence>
<dbReference type="GO" id="GO:0140042">
    <property type="term" value="P:lipid droplet formation"/>
    <property type="evidence" value="ECO:0007669"/>
    <property type="project" value="UniProtKB-UniRule"/>
</dbReference>
<gene>
    <name evidence="8" type="primary">SCS3</name>
    <name evidence="8" type="synonym">FIT2B</name>
    <name evidence="10" type="ORF">G7K_2524-t1</name>
</gene>
<reference evidence="10 11" key="3">
    <citation type="journal article" date="2015" name="Genome Announc.">
        <title>Draft Genome Sequence of the Archiascomycetous Yeast Saitoella complicata.</title>
        <authorList>
            <person name="Yamauchi K."/>
            <person name="Kondo S."/>
            <person name="Hamamoto M."/>
            <person name="Takahashi Y."/>
            <person name="Ogura Y."/>
            <person name="Hayashi T."/>
            <person name="Nishida H."/>
        </authorList>
    </citation>
    <scope>NUCLEOTIDE SEQUENCE [LARGE SCALE GENOMIC DNA]</scope>
    <source>
        <strain evidence="10 11">NRRL Y-17804</strain>
    </source>
</reference>
<dbReference type="AlphaFoldDB" id="A0A0E9NF59"/>
<comment type="catalytic activity">
    <reaction evidence="8">
        <text>(9Z)-octadecenoyl-CoA + H2O = S-(9Z-octadecenoyl)-4'-phosphopantetheine + adenosine 3',5'-bisphosphate + 2 H(+)</text>
        <dbReference type="Rhea" id="RHEA:65564"/>
        <dbReference type="ChEBI" id="CHEBI:15377"/>
        <dbReference type="ChEBI" id="CHEBI:15378"/>
        <dbReference type="ChEBI" id="CHEBI:57387"/>
        <dbReference type="ChEBI" id="CHEBI:58343"/>
        <dbReference type="ChEBI" id="CHEBI:156553"/>
    </reaction>
</comment>
<dbReference type="HAMAP" id="MF_03231">
    <property type="entry name" value="SCS3"/>
    <property type="match status" value="1"/>
</dbReference>
<evidence type="ECO:0000256" key="3">
    <source>
        <dbReference type="ARBA" id="ARBA00022801"/>
    </source>
</evidence>
<evidence type="ECO:0000256" key="2">
    <source>
        <dbReference type="ARBA" id="ARBA00022692"/>
    </source>
</evidence>
<reference evidence="10 11" key="2">
    <citation type="journal article" date="2014" name="J. Gen. Appl. Microbiol.">
        <title>The early diverging ascomycetous budding yeast Saitoella complicata has three histone deacetylases belonging to the Clr6, Hos2, and Rpd3 lineages.</title>
        <authorList>
            <person name="Nishida H."/>
            <person name="Matsumoto T."/>
            <person name="Kondo S."/>
            <person name="Hamamoto M."/>
            <person name="Yoshikawa H."/>
        </authorList>
    </citation>
    <scope>NUCLEOTIDE SEQUENCE [LARGE SCALE GENOMIC DNA]</scope>
    <source>
        <strain evidence="10 11">NRRL Y-17804</strain>
    </source>
</reference>
<protein>
    <recommendedName>
        <fullName evidence="8">Acyl-coenzyme A diphosphatase SCS3</fullName>
        <ecNumber evidence="8">3.6.1.-</ecNumber>
    </recommendedName>
    <alternativeName>
        <fullName evidence="8">FIT family protein SCS3</fullName>
    </alternativeName>
</protein>
<dbReference type="Proteomes" id="UP000033140">
    <property type="component" value="Unassembled WGS sequence"/>
</dbReference>
<keyword evidence="7 8" id="KW-0472">Membrane</keyword>
<evidence type="ECO:0000256" key="1">
    <source>
        <dbReference type="ARBA" id="ARBA00004477"/>
    </source>
</evidence>
<organism evidence="10 11">
    <name type="scientific">Saitoella complicata (strain BCRC 22490 / CBS 7301 / JCM 7358 / NBRC 10748 / NRRL Y-17804)</name>
    <dbReference type="NCBI Taxonomy" id="698492"/>
    <lineage>
        <taxon>Eukaryota</taxon>
        <taxon>Fungi</taxon>
        <taxon>Dikarya</taxon>
        <taxon>Ascomycota</taxon>
        <taxon>Taphrinomycotina</taxon>
        <taxon>Taphrinomycotina incertae sedis</taxon>
        <taxon>Saitoella</taxon>
    </lineage>
</organism>
<comment type="catalytic activity">
    <reaction evidence="8">
        <text>hexadecanoyl-CoA + H2O = S-hexadecanoyl-4'-phosphopantetheine + adenosine 3',5'-bisphosphate + 2 H(+)</text>
        <dbReference type="Rhea" id="RHEA:50032"/>
        <dbReference type="ChEBI" id="CHEBI:15377"/>
        <dbReference type="ChEBI" id="CHEBI:15378"/>
        <dbReference type="ChEBI" id="CHEBI:57379"/>
        <dbReference type="ChEBI" id="CHEBI:58343"/>
        <dbReference type="ChEBI" id="CHEBI:132018"/>
    </reaction>
</comment>
<dbReference type="EMBL" id="BACD03000014">
    <property type="protein sequence ID" value="GAO48351.1"/>
    <property type="molecule type" value="Genomic_DNA"/>
</dbReference>
<feature type="transmembrane region" description="Helical" evidence="9">
    <location>
        <begin position="45"/>
        <end position="65"/>
    </location>
</feature>
<dbReference type="InterPro" id="IPR019388">
    <property type="entry name" value="FIT"/>
</dbReference>
<keyword evidence="3 8" id="KW-0378">Hydrolase</keyword>
<dbReference type="OrthoDB" id="5579088at2759"/>
<feature type="transmembrane region" description="Helical" evidence="9">
    <location>
        <begin position="182"/>
        <end position="200"/>
    </location>
</feature>
<feature type="transmembrane region" description="Helical" evidence="9">
    <location>
        <begin position="110"/>
        <end position="128"/>
    </location>
</feature>
<dbReference type="STRING" id="698492.A0A0E9NF59"/>
<feature type="transmembrane region" description="Helical" evidence="9">
    <location>
        <begin position="220"/>
        <end position="239"/>
    </location>
</feature>
<comment type="subcellular location">
    <subcellularLocation>
        <location evidence="1 8">Endoplasmic reticulum membrane</location>
        <topology evidence="1 8">Multi-pass membrane protein</topology>
    </subcellularLocation>
</comment>
<dbReference type="Pfam" id="PF10261">
    <property type="entry name" value="FIT"/>
    <property type="match status" value="2"/>
</dbReference>
<comment type="catalytic activity">
    <reaction evidence="8">
        <text>an acyl-CoA + H2O = an acyl-4'-phosphopantetheine + adenosine 3',5'-bisphosphate + 2 H(+)</text>
        <dbReference type="Rhea" id="RHEA:50044"/>
        <dbReference type="ChEBI" id="CHEBI:15377"/>
        <dbReference type="ChEBI" id="CHEBI:15378"/>
        <dbReference type="ChEBI" id="CHEBI:58342"/>
        <dbReference type="ChEBI" id="CHEBI:58343"/>
        <dbReference type="ChEBI" id="CHEBI:132023"/>
    </reaction>
</comment>
<keyword evidence="4 8" id="KW-0256">Endoplasmic reticulum</keyword>
<dbReference type="PANTHER" id="PTHR23129">
    <property type="entry name" value="ACYL-COENZYME A DIPHOSPHATASE FITM2"/>
    <property type="match status" value="1"/>
</dbReference>
<keyword evidence="6" id="KW-0443">Lipid metabolism</keyword>
<dbReference type="GO" id="GO:0010945">
    <property type="term" value="F:coenzyme A diphosphatase activity"/>
    <property type="evidence" value="ECO:0007669"/>
    <property type="project" value="InterPro"/>
</dbReference>
<sequence>MPEGIELRNREGPSPDLKEALDEIANPSVPSVSATVPLTVPKLNALDYFVLFLYPSTLLLGYLMPKTKSYFASKHNLVNLLFVKNGWAWTSIAFWYHFSRLRRSDRLKAALRWALATFWWVLITQWCFGPPIMDRAFTATGGLCQIAQQEVAQPGLTSMPQNAAIVTSAACRAVRGKWSGGYDLSGHVFILVHSSLFLWYELYPILADGGEAATHAATKTVLSVLVLWWWMLLITAAFFHTWNEKITGLLAGFVEWAIVYFFAVRHPRTRDVVGVPHL</sequence>
<keyword evidence="5 8" id="KW-1133">Transmembrane helix</keyword>
<evidence type="ECO:0000256" key="8">
    <source>
        <dbReference type="HAMAP-Rule" id="MF_03231"/>
    </source>
</evidence>
<keyword evidence="8" id="KW-1208">Phospholipid metabolism</keyword>
<evidence type="ECO:0000313" key="10">
    <source>
        <dbReference type="EMBL" id="GAO48351.1"/>
    </source>
</evidence>
<feature type="transmembrane region" description="Helical" evidence="9">
    <location>
        <begin position="246"/>
        <end position="263"/>
    </location>
</feature>
<feature type="active site" evidence="8">
    <location>
        <position position="187"/>
    </location>
</feature>
<dbReference type="GO" id="GO:0005789">
    <property type="term" value="C:endoplasmic reticulum membrane"/>
    <property type="evidence" value="ECO:0007669"/>
    <property type="project" value="UniProtKB-SubCell"/>
</dbReference>
<dbReference type="GO" id="GO:0008654">
    <property type="term" value="P:phospholipid biosynthetic process"/>
    <property type="evidence" value="ECO:0007669"/>
    <property type="project" value="UniProtKB-KW"/>
</dbReference>
<evidence type="ECO:0000256" key="7">
    <source>
        <dbReference type="ARBA" id="ARBA00023136"/>
    </source>
</evidence>
<comment type="caution">
    <text evidence="10">The sequence shown here is derived from an EMBL/GenBank/DDBJ whole genome shotgun (WGS) entry which is preliminary data.</text>
</comment>
<accession>A0A0E9NF59</accession>
<name>A0A0E9NF59_SAICN</name>
<evidence type="ECO:0000256" key="6">
    <source>
        <dbReference type="ARBA" id="ARBA00023098"/>
    </source>
</evidence>
<dbReference type="EC" id="3.6.1.-" evidence="8"/>
<dbReference type="OMA" id="FTSWFFG"/>
<dbReference type="PANTHER" id="PTHR23129:SF0">
    <property type="entry name" value="ACYL-COENZYME A DIPHOSPHATASE FITM2"/>
    <property type="match status" value="1"/>
</dbReference>
<reference evidence="10 11" key="1">
    <citation type="journal article" date="2011" name="J. Gen. Appl. Microbiol.">
        <title>Draft genome sequencing of the enigmatic yeast Saitoella complicata.</title>
        <authorList>
            <person name="Nishida H."/>
            <person name="Hamamoto M."/>
            <person name="Sugiyama J."/>
        </authorList>
    </citation>
    <scope>NUCLEOTIDE SEQUENCE [LARGE SCALE GENOMIC DNA]</scope>
    <source>
        <strain evidence="10 11">NRRL Y-17804</strain>
    </source>
</reference>
<feature type="active site" evidence="8">
    <location>
        <position position="240"/>
    </location>
</feature>
<keyword evidence="8" id="KW-0444">Lipid biosynthesis</keyword>
<keyword evidence="11" id="KW-1185">Reference proteome</keyword>
<dbReference type="RefSeq" id="XP_019021971.1">
    <property type="nucleotide sequence ID" value="XM_019169793.1"/>
</dbReference>
<keyword evidence="8" id="KW-0594">Phospholipid biosynthesis</keyword>
<proteinExistence type="inferred from homology"/>
<feature type="transmembrane region" description="Helical" evidence="9">
    <location>
        <begin position="77"/>
        <end position="98"/>
    </location>
</feature>
<comment type="catalytic activity">
    <reaction evidence="8">
        <text>(5Z,8Z,11Z,14Z)-eicosatetraenoyl-CoA + H2O = S-(5Z,8Z,11Z,14Z-eicosatetraenoyl)-4'-phosphopantetheine + adenosine 3',5'-bisphosphate + 2 H(+)</text>
        <dbReference type="Rhea" id="RHEA:65568"/>
        <dbReference type="ChEBI" id="CHEBI:15377"/>
        <dbReference type="ChEBI" id="CHEBI:15378"/>
        <dbReference type="ChEBI" id="CHEBI:57368"/>
        <dbReference type="ChEBI" id="CHEBI:58343"/>
        <dbReference type="ChEBI" id="CHEBI:156554"/>
    </reaction>
</comment>
<evidence type="ECO:0000256" key="9">
    <source>
        <dbReference type="SAM" id="Phobius"/>
    </source>
</evidence>